<gene>
    <name evidence="2" type="ORF">GCM10009768_02510</name>
</gene>
<accession>A0ABN2L7Q4</accession>
<keyword evidence="3" id="KW-1185">Reference proteome</keyword>
<evidence type="ECO:0000313" key="2">
    <source>
        <dbReference type="EMBL" id="GAA1777449.1"/>
    </source>
</evidence>
<sequence>MSGVERTDLGRDLESDPAHNVDPGRDWADEGGATSEGPATHEESGHPHHEEAEEA</sequence>
<dbReference type="RefSeq" id="WP_156175078.1">
    <property type="nucleotide sequence ID" value="NZ_BAAAOB010000001.1"/>
</dbReference>
<protein>
    <submittedName>
        <fullName evidence="2">Uncharacterized protein</fullName>
    </submittedName>
</protein>
<evidence type="ECO:0000256" key="1">
    <source>
        <dbReference type="SAM" id="MobiDB-lite"/>
    </source>
</evidence>
<dbReference type="Proteomes" id="UP001500851">
    <property type="component" value="Unassembled WGS sequence"/>
</dbReference>
<proteinExistence type="predicted"/>
<evidence type="ECO:0000313" key="3">
    <source>
        <dbReference type="Proteomes" id="UP001500851"/>
    </source>
</evidence>
<reference evidence="2 3" key="1">
    <citation type="journal article" date="2019" name="Int. J. Syst. Evol. Microbiol.">
        <title>The Global Catalogue of Microorganisms (GCM) 10K type strain sequencing project: providing services to taxonomists for standard genome sequencing and annotation.</title>
        <authorList>
            <consortium name="The Broad Institute Genomics Platform"/>
            <consortium name="The Broad Institute Genome Sequencing Center for Infectious Disease"/>
            <person name="Wu L."/>
            <person name="Ma J."/>
        </authorList>
    </citation>
    <scope>NUCLEOTIDE SEQUENCE [LARGE SCALE GENOMIC DNA]</scope>
    <source>
        <strain evidence="2 3">JCM 14736</strain>
    </source>
</reference>
<dbReference type="EMBL" id="BAAAOB010000001">
    <property type="protein sequence ID" value="GAA1777449.1"/>
    <property type="molecule type" value="Genomic_DNA"/>
</dbReference>
<comment type="caution">
    <text evidence="2">The sequence shown here is derived from an EMBL/GenBank/DDBJ whole genome shotgun (WGS) entry which is preliminary data.</text>
</comment>
<feature type="compositionally biased region" description="Basic and acidic residues" evidence="1">
    <location>
        <begin position="39"/>
        <end position="55"/>
    </location>
</feature>
<organism evidence="2 3">
    <name type="scientific">Leucobacter iarius</name>
    <dbReference type="NCBI Taxonomy" id="333963"/>
    <lineage>
        <taxon>Bacteria</taxon>
        <taxon>Bacillati</taxon>
        <taxon>Actinomycetota</taxon>
        <taxon>Actinomycetes</taxon>
        <taxon>Micrococcales</taxon>
        <taxon>Microbacteriaceae</taxon>
        <taxon>Leucobacter</taxon>
    </lineage>
</organism>
<feature type="compositionally biased region" description="Basic and acidic residues" evidence="1">
    <location>
        <begin position="1"/>
        <end position="28"/>
    </location>
</feature>
<feature type="region of interest" description="Disordered" evidence="1">
    <location>
        <begin position="1"/>
        <end position="55"/>
    </location>
</feature>
<name>A0ABN2L7Q4_9MICO</name>